<dbReference type="Proteomes" id="UP000034392">
    <property type="component" value="Plasmid unnamed"/>
</dbReference>
<gene>
    <name evidence="5" type="primary">frmA</name>
    <name evidence="5" type="ORF">WYH_03282</name>
</gene>
<evidence type="ECO:0000259" key="4">
    <source>
        <dbReference type="Pfam" id="PF00107"/>
    </source>
</evidence>
<organism evidence="5 6">
    <name type="scientific">Croceibacterium atlanticum</name>
    <dbReference type="NCBI Taxonomy" id="1267766"/>
    <lineage>
        <taxon>Bacteria</taxon>
        <taxon>Pseudomonadati</taxon>
        <taxon>Pseudomonadota</taxon>
        <taxon>Alphaproteobacteria</taxon>
        <taxon>Sphingomonadales</taxon>
        <taxon>Erythrobacteraceae</taxon>
        <taxon>Croceibacterium</taxon>
    </lineage>
</organism>
<evidence type="ECO:0000313" key="6">
    <source>
        <dbReference type="Proteomes" id="UP000034392"/>
    </source>
</evidence>
<evidence type="ECO:0000256" key="3">
    <source>
        <dbReference type="ARBA" id="ARBA00023027"/>
    </source>
</evidence>
<evidence type="ECO:0000256" key="1">
    <source>
        <dbReference type="ARBA" id="ARBA00022723"/>
    </source>
</evidence>
<dbReference type="EMBL" id="CP011453">
    <property type="protein sequence ID" value="AKH44301.1"/>
    <property type="molecule type" value="Genomic_DNA"/>
</dbReference>
<reference evidence="5" key="1">
    <citation type="submission" date="2015-08" db="EMBL/GenBank/DDBJ databases">
        <title>The complete genome of Altererythrobacter atlanticus strain 26DY36.</title>
        <authorList>
            <person name="Wu Y.-H."/>
            <person name="Cheng H."/>
            <person name="Wu X.-W."/>
        </authorList>
    </citation>
    <scope>NUCLEOTIDE SEQUENCE</scope>
    <source>
        <strain evidence="5">26DY36</strain>
        <plasmid evidence="5">unnamed</plasmid>
    </source>
</reference>
<dbReference type="GO" id="GO:0005829">
    <property type="term" value="C:cytosol"/>
    <property type="evidence" value="ECO:0007669"/>
    <property type="project" value="TreeGrafter"/>
</dbReference>
<protein>
    <submittedName>
        <fullName evidence="5">S-(Hydroxymethyl)glutathione dehydrogenase</fullName>
        <ecNumber evidence="5">1.1.1.284</ecNumber>
    </submittedName>
</protein>
<keyword evidence="1" id="KW-0479">Metal-binding</keyword>
<dbReference type="KEGG" id="aay:WYH_03282"/>
<dbReference type="InterPro" id="IPR036291">
    <property type="entry name" value="NAD(P)-bd_dom_sf"/>
</dbReference>
<dbReference type="GO" id="GO:0008270">
    <property type="term" value="F:zinc ion binding"/>
    <property type="evidence" value="ECO:0007669"/>
    <property type="project" value="TreeGrafter"/>
</dbReference>
<dbReference type="PANTHER" id="PTHR43880">
    <property type="entry name" value="ALCOHOL DEHYDROGENASE"/>
    <property type="match status" value="1"/>
</dbReference>
<name>A0A0F7KYH7_9SPHN</name>
<dbReference type="GO" id="GO:0046294">
    <property type="term" value="P:formaldehyde catabolic process"/>
    <property type="evidence" value="ECO:0007669"/>
    <property type="project" value="TreeGrafter"/>
</dbReference>
<evidence type="ECO:0000256" key="2">
    <source>
        <dbReference type="ARBA" id="ARBA00022833"/>
    </source>
</evidence>
<dbReference type="SUPFAM" id="SSF51735">
    <property type="entry name" value="NAD(P)-binding Rossmann-fold domains"/>
    <property type="match status" value="1"/>
</dbReference>
<dbReference type="InterPro" id="IPR013149">
    <property type="entry name" value="ADH-like_C"/>
</dbReference>
<dbReference type="EC" id="1.1.1.284" evidence="5"/>
<accession>A0A0F7KYH7</accession>
<dbReference type="PATRIC" id="fig|1267766.3.peg.3300"/>
<sequence length="91" mass="9382">MIGIGGVGLNVISGAKLAGAGRIIAVDMQSKKEELARRFGATDFIDASTSDSVEAVRSLIPGGVDHVFEVVGIKSTSEQAIRMARKGGVPI</sequence>
<keyword evidence="5" id="KW-0560">Oxidoreductase</keyword>
<dbReference type="Gene3D" id="3.40.50.720">
    <property type="entry name" value="NAD(P)-binding Rossmann-like Domain"/>
    <property type="match status" value="1"/>
</dbReference>
<keyword evidence="2" id="KW-0862">Zinc</keyword>
<dbReference type="Pfam" id="PF00107">
    <property type="entry name" value="ADH_zinc_N"/>
    <property type="match status" value="1"/>
</dbReference>
<geneLocation type="plasmid" evidence="5 6">
    <name>unnamed</name>
</geneLocation>
<feature type="domain" description="Alcohol dehydrogenase-like C-terminal" evidence="4">
    <location>
        <begin position="6"/>
        <end position="88"/>
    </location>
</feature>
<evidence type="ECO:0000313" key="5">
    <source>
        <dbReference type="EMBL" id="AKH44301.1"/>
    </source>
</evidence>
<keyword evidence="3" id="KW-0520">NAD</keyword>
<dbReference type="AlphaFoldDB" id="A0A0F7KYH7"/>
<keyword evidence="5" id="KW-0614">Plasmid</keyword>
<keyword evidence="6" id="KW-1185">Reference proteome</keyword>
<dbReference type="PANTHER" id="PTHR43880:SF12">
    <property type="entry name" value="ALCOHOL DEHYDROGENASE CLASS-3"/>
    <property type="match status" value="1"/>
</dbReference>
<dbReference type="GO" id="GO:0051903">
    <property type="term" value="F:S-(hydroxymethyl)glutathione dehydrogenase [NAD(P)+] activity"/>
    <property type="evidence" value="ECO:0007669"/>
    <property type="project" value="UniProtKB-EC"/>
</dbReference>
<proteinExistence type="predicted"/>